<proteinExistence type="predicted"/>
<evidence type="ECO:0000313" key="2">
    <source>
        <dbReference type="Proteomes" id="UP000019364"/>
    </source>
</evidence>
<dbReference type="EMBL" id="BAVZ01000002">
    <property type="protein sequence ID" value="GAF06807.1"/>
    <property type="molecule type" value="Genomic_DNA"/>
</dbReference>
<keyword evidence="2" id="KW-1185">Reference proteome</keyword>
<protein>
    <submittedName>
        <fullName evidence="1">Uncharacterized protein</fullName>
    </submittedName>
</protein>
<dbReference type="RefSeq" id="WP_036646311.1">
    <property type="nucleotide sequence ID" value="NZ_BAVZ01000002.1"/>
</dbReference>
<accession>W7YE88</accession>
<dbReference type="AlphaFoldDB" id="W7YE88"/>
<reference evidence="1 2" key="1">
    <citation type="journal article" date="2014" name="Genome Announc.">
        <title>Draft Genome Sequence of Paenibacillus pini JCM 16418T, Isolated from the Rhizosphere of Pine Tree.</title>
        <authorList>
            <person name="Yuki M."/>
            <person name="Oshima K."/>
            <person name="Suda W."/>
            <person name="Oshida Y."/>
            <person name="Kitamura K."/>
            <person name="Iida Y."/>
            <person name="Hattori M."/>
            <person name="Ohkuma M."/>
        </authorList>
    </citation>
    <scope>NUCLEOTIDE SEQUENCE [LARGE SCALE GENOMIC DNA]</scope>
    <source>
        <strain evidence="1 2">JCM 16418</strain>
    </source>
</reference>
<gene>
    <name evidence="1" type="ORF">JCM16418_789</name>
</gene>
<dbReference type="eggNOG" id="ENOG5034390">
    <property type="taxonomic scope" value="Bacteria"/>
</dbReference>
<evidence type="ECO:0000313" key="1">
    <source>
        <dbReference type="EMBL" id="GAF06807.1"/>
    </source>
</evidence>
<dbReference type="Proteomes" id="UP000019364">
    <property type="component" value="Unassembled WGS sequence"/>
</dbReference>
<organism evidence="1 2">
    <name type="scientific">Paenibacillus pini JCM 16418</name>
    <dbReference type="NCBI Taxonomy" id="1236976"/>
    <lineage>
        <taxon>Bacteria</taxon>
        <taxon>Bacillati</taxon>
        <taxon>Bacillota</taxon>
        <taxon>Bacilli</taxon>
        <taxon>Bacillales</taxon>
        <taxon>Paenibacillaceae</taxon>
        <taxon>Paenibacillus</taxon>
    </lineage>
</organism>
<comment type="caution">
    <text evidence="1">The sequence shown here is derived from an EMBL/GenBank/DDBJ whole genome shotgun (WGS) entry which is preliminary data.</text>
</comment>
<name>W7YE88_9BACL</name>
<sequence>MDAVEIKDRKKVSNVFEKVANEVAEIVKEKNIAYGDSFNTCGEFLKLLYPNGIAPDQYSDALCMVRIFDKQMRIANKKDAFGESPYRDITGYGLLGVVKDEGM</sequence>
<dbReference type="OrthoDB" id="5522901at2"/>